<dbReference type="CDD" id="cd06260">
    <property type="entry name" value="DUF820-like"/>
    <property type="match status" value="1"/>
</dbReference>
<dbReference type="InterPro" id="IPR011335">
    <property type="entry name" value="Restrct_endonuc-II-like"/>
</dbReference>
<dbReference type="RefSeq" id="WP_190953097.1">
    <property type="nucleotide sequence ID" value="NZ_JACJTU010000001.1"/>
</dbReference>
<reference evidence="3 4" key="1">
    <citation type="journal article" date="2020" name="ISME J.">
        <title>Comparative genomics reveals insights into cyanobacterial evolution and habitat adaptation.</title>
        <authorList>
            <person name="Chen M.Y."/>
            <person name="Teng W.K."/>
            <person name="Zhao L."/>
            <person name="Hu C.X."/>
            <person name="Zhou Y.K."/>
            <person name="Han B.P."/>
            <person name="Song L.R."/>
            <person name="Shu W.S."/>
        </authorList>
    </citation>
    <scope>NUCLEOTIDE SEQUENCE [LARGE SCALE GENOMIC DNA]</scope>
    <source>
        <strain evidence="3 4">FACHB-159</strain>
    </source>
</reference>
<keyword evidence="4" id="KW-1185">Reference proteome</keyword>
<protein>
    <submittedName>
        <fullName evidence="3">Uma2 family endonuclease</fullName>
    </submittedName>
</protein>
<gene>
    <name evidence="3" type="ORF">H6H03_00345</name>
</gene>
<feature type="region of interest" description="Disordered" evidence="1">
    <location>
        <begin position="211"/>
        <end position="260"/>
    </location>
</feature>
<dbReference type="Gene3D" id="3.90.1570.10">
    <property type="entry name" value="tt1808, chain A"/>
    <property type="match status" value="1"/>
</dbReference>
<name>A0ABR8JY21_9NOSO</name>
<evidence type="ECO:0000313" key="3">
    <source>
        <dbReference type="EMBL" id="MBD2732362.1"/>
    </source>
</evidence>
<evidence type="ECO:0000313" key="4">
    <source>
        <dbReference type="Proteomes" id="UP000637383"/>
    </source>
</evidence>
<feature type="compositionally biased region" description="Low complexity" evidence="1">
    <location>
        <begin position="211"/>
        <end position="229"/>
    </location>
</feature>
<proteinExistence type="predicted"/>
<dbReference type="InterPro" id="IPR012296">
    <property type="entry name" value="Nuclease_put_TT1808"/>
</dbReference>
<keyword evidence="3" id="KW-0255">Endonuclease</keyword>
<feature type="domain" description="Putative restriction endonuclease" evidence="2">
    <location>
        <begin position="32"/>
        <end position="156"/>
    </location>
</feature>
<dbReference type="Proteomes" id="UP000637383">
    <property type="component" value="Unassembled WGS sequence"/>
</dbReference>
<feature type="compositionally biased region" description="Basic and acidic residues" evidence="1">
    <location>
        <begin position="230"/>
        <end position="243"/>
    </location>
</feature>
<feature type="compositionally biased region" description="Low complexity" evidence="1">
    <location>
        <begin position="244"/>
        <end position="253"/>
    </location>
</feature>
<dbReference type="GO" id="GO:0004519">
    <property type="term" value="F:endonuclease activity"/>
    <property type="evidence" value="ECO:0007669"/>
    <property type="project" value="UniProtKB-KW"/>
</dbReference>
<evidence type="ECO:0000256" key="1">
    <source>
        <dbReference type="SAM" id="MobiDB-lite"/>
    </source>
</evidence>
<dbReference type="PANTHER" id="PTHR33352">
    <property type="entry name" value="SLR1095 PROTEIN"/>
    <property type="match status" value="1"/>
</dbReference>
<keyword evidence="3" id="KW-0378">Hydrolase</keyword>
<dbReference type="SUPFAM" id="SSF52980">
    <property type="entry name" value="Restriction endonuclease-like"/>
    <property type="match status" value="1"/>
</dbReference>
<dbReference type="PANTHER" id="PTHR33352:SF3">
    <property type="entry name" value="SLR1612 PROTEIN"/>
    <property type="match status" value="1"/>
</dbReference>
<organism evidence="3 4">
    <name type="scientific">Nostoc paludosum FACHB-159</name>
    <dbReference type="NCBI Taxonomy" id="2692908"/>
    <lineage>
        <taxon>Bacteria</taxon>
        <taxon>Bacillati</taxon>
        <taxon>Cyanobacteriota</taxon>
        <taxon>Cyanophyceae</taxon>
        <taxon>Nostocales</taxon>
        <taxon>Nostocaceae</taxon>
        <taxon>Nostoc</taxon>
    </lineage>
</organism>
<sequence length="281" mass="32738">MLEYNLPRYLPSAEELPDSDETPVDNELQELIPGLLKSILLILWAEHMDWFFGIDMGIYYHPDKPPIVPDGFLSLGVERFYDEELRPSYVLWDENVLPILVLEVVSQNYRKEYSTKLDEYAALGVLYYVIYSSRRRRKPRLEVHKLVNGKYELQEGNPVWLPEIGLGIGCERGNYSGVTREWMYWYDEAGKRYPTPAEQIKLEVERAQQEAQRAQQEAQRAQQEAQRAQQEAKRAQQEAKRAQQEAQRAQQEAQRADIAEQRVQQLAEQLRALGIDPDNLG</sequence>
<keyword evidence="3" id="KW-0540">Nuclease</keyword>
<dbReference type="EMBL" id="JACJTU010000001">
    <property type="protein sequence ID" value="MBD2732362.1"/>
    <property type="molecule type" value="Genomic_DNA"/>
</dbReference>
<dbReference type="InterPro" id="IPR008538">
    <property type="entry name" value="Uma2"/>
</dbReference>
<accession>A0ABR8JY21</accession>
<evidence type="ECO:0000259" key="2">
    <source>
        <dbReference type="Pfam" id="PF05685"/>
    </source>
</evidence>
<dbReference type="Pfam" id="PF05685">
    <property type="entry name" value="Uma2"/>
    <property type="match status" value="1"/>
</dbReference>
<comment type="caution">
    <text evidence="3">The sequence shown here is derived from an EMBL/GenBank/DDBJ whole genome shotgun (WGS) entry which is preliminary data.</text>
</comment>